<dbReference type="KEGG" id="osn:115227095"/>
<protein>
    <submittedName>
        <fullName evidence="4">Myb-like protein D</fullName>
    </submittedName>
</protein>
<keyword evidence="3" id="KW-1185">Reference proteome</keyword>
<dbReference type="InterPro" id="IPR016024">
    <property type="entry name" value="ARM-type_fold"/>
</dbReference>
<dbReference type="GO" id="GO:0046983">
    <property type="term" value="F:protein dimerization activity"/>
    <property type="evidence" value="ECO:0007669"/>
    <property type="project" value="InterPro"/>
</dbReference>
<dbReference type="PANTHER" id="PTHR23349">
    <property type="entry name" value="BASIC HELIX-LOOP-HELIX TRANSCRIPTION FACTOR, TWIST"/>
    <property type="match status" value="1"/>
</dbReference>
<feature type="region of interest" description="Disordered" evidence="1">
    <location>
        <begin position="419"/>
        <end position="482"/>
    </location>
</feature>
<dbReference type="CDD" id="cd11415">
    <property type="entry name" value="bHLH_TS_FERD3L_NATO3"/>
    <property type="match status" value="1"/>
</dbReference>
<dbReference type="Gene3D" id="4.10.280.10">
    <property type="entry name" value="Helix-loop-helix DNA-binding domain"/>
    <property type="match status" value="1"/>
</dbReference>
<feature type="compositionally biased region" description="Basic residues" evidence="1">
    <location>
        <begin position="320"/>
        <end position="340"/>
    </location>
</feature>
<dbReference type="InterPro" id="IPR050283">
    <property type="entry name" value="E-box_TF_Regulators"/>
</dbReference>
<evidence type="ECO:0000256" key="1">
    <source>
        <dbReference type="SAM" id="MobiDB-lite"/>
    </source>
</evidence>
<evidence type="ECO:0000259" key="2">
    <source>
        <dbReference type="PROSITE" id="PS50888"/>
    </source>
</evidence>
<feature type="domain" description="BHLH" evidence="2">
    <location>
        <begin position="344"/>
        <end position="396"/>
    </location>
</feature>
<feature type="compositionally biased region" description="Acidic residues" evidence="1">
    <location>
        <begin position="471"/>
        <end position="482"/>
    </location>
</feature>
<dbReference type="Proteomes" id="UP000515154">
    <property type="component" value="Unplaced"/>
</dbReference>
<dbReference type="SUPFAM" id="SSF47459">
    <property type="entry name" value="HLH, helix-loop-helix DNA-binding domain"/>
    <property type="match status" value="1"/>
</dbReference>
<reference evidence="4" key="1">
    <citation type="submission" date="2025-08" db="UniProtKB">
        <authorList>
            <consortium name="RefSeq"/>
        </authorList>
    </citation>
    <scope>IDENTIFICATION</scope>
</reference>
<dbReference type="GO" id="GO:0032502">
    <property type="term" value="P:developmental process"/>
    <property type="evidence" value="ECO:0007669"/>
    <property type="project" value="TreeGrafter"/>
</dbReference>
<feature type="compositionally biased region" description="Low complexity" evidence="1">
    <location>
        <begin position="420"/>
        <end position="429"/>
    </location>
</feature>
<dbReference type="RefSeq" id="XP_029653878.1">
    <property type="nucleotide sequence ID" value="XM_029798018.2"/>
</dbReference>
<name>A0A6P7TQ73_9MOLL</name>
<dbReference type="AlphaFoldDB" id="A0A6P7TQ73"/>
<dbReference type="InterPro" id="IPR036638">
    <property type="entry name" value="HLH_DNA-bd_sf"/>
</dbReference>
<gene>
    <name evidence="4" type="primary">LOC115227095</name>
</gene>
<sequence length="482" mass="52828">MQALAMEVHTSEAARSYFEPHHDLTPSLALVSACQPYGTVVSEAYSDVYNCLNFAPTANVNVVSVNSEDGGNVLSASSDQERANALSSASSTSVTSAALSSSTPSLLTSTSTSLSSLALPASQRSEVLASVVVNPNEELSSIVQQQDYRLAILGAPTTKSSSINVNCGSLTSQMAQTATNYSQRSSPVVLVNADNSSWQNQILNPGISNANLIHNQNNNIINASNIIDMNRTITAVSGYPQHHQHHLRSNNSNNNNNNNNNSNHNNHNNNNNKSSNNRHHQPHHNYHHDGGRSLNTAGHCNSNNLNSNNNNNSHNSNHNYSHHNNSHHHSHHHKPKRRRVQTQAQRKAANVRERRRMFHLNEAFDELRKRLPAFNYEKRLSRIETLRLAMTYIGFMREITSGKDPCSVELQKHRNLTILSSSTSSSPTSARCDMDDDEDDDDEDEDDDNDEVDDVDDGVVVVGGGGGVGGADDDDDDDEKMT</sequence>
<proteinExistence type="predicted"/>
<feature type="compositionally biased region" description="Gly residues" evidence="1">
    <location>
        <begin position="461"/>
        <end position="470"/>
    </location>
</feature>
<feature type="compositionally biased region" description="Low complexity" evidence="1">
    <location>
        <begin position="301"/>
        <end position="319"/>
    </location>
</feature>
<dbReference type="GO" id="GO:0000977">
    <property type="term" value="F:RNA polymerase II transcription regulatory region sequence-specific DNA binding"/>
    <property type="evidence" value="ECO:0007669"/>
    <property type="project" value="TreeGrafter"/>
</dbReference>
<dbReference type="GO" id="GO:0000981">
    <property type="term" value="F:DNA-binding transcription factor activity, RNA polymerase II-specific"/>
    <property type="evidence" value="ECO:0007669"/>
    <property type="project" value="TreeGrafter"/>
</dbReference>
<feature type="compositionally biased region" description="Basic residues" evidence="1">
    <location>
        <begin position="276"/>
        <end position="286"/>
    </location>
</feature>
<dbReference type="InterPro" id="IPR011598">
    <property type="entry name" value="bHLH_dom"/>
</dbReference>
<dbReference type="SMART" id="SM00353">
    <property type="entry name" value="HLH"/>
    <property type="match status" value="1"/>
</dbReference>
<evidence type="ECO:0000313" key="3">
    <source>
        <dbReference type="Proteomes" id="UP000515154"/>
    </source>
</evidence>
<feature type="compositionally biased region" description="Low complexity" evidence="1">
    <location>
        <begin position="249"/>
        <end position="275"/>
    </location>
</feature>
<organism evidence="3 4">
    <name type="scientific">Octopus sinensis</name>
    <name type="common">East Asian common octopus</name>
    <dbReference type="NCBI Taxonomy" id="2607531"/>
    <lineage>
        <taxon>Eukaryota</taxon>
        <taxon>Metazoa</taxon>
        <taxon>Spiralia</taxon>
        <taxon>Lophotrochozoa</taxon>
        <taxon>Mollusca</taxon>
        <taxon>Cephalopoda</taxon>
        <taxon>Coleoidea</taxon>
        <taxon>Octopodiformes</taxon>
        <taxon>Octopoda</taxon>
        <taxon>Incirrata</taxon>
        <taxon>Octopodidae</taxon>
        <taxon>Octopus</taxon>
    </lineage>
</organism>
<feature type="region of interest" description="Disordered" evidence="1">
    <location>
        <begin position="239"/>
        <end position="355"/>
    </location>
</feature>
<evidence type="ECO:0000313" key="4">
    <source>
        <dbReference type="RefSeq" id="XP_029653878.1"/>
    </source>
</evidence>
<dbReference type="PROSITE" id="PS50888">
    <property type="entry name" value="BHLH"/>
    <property type="match status" value="1"/>
</dbReference>
<accession>A0A6P7TQ73</accession>
<dbReference type="SUPFAM" id="SSF48371">
    <property type="entry name" value="ARM repeat"/>
    <property type="match status" value="1"/>
</dbReference>
<feature type="compositionally biased region" description="Acidic residues" evidence="1">
    <location>
        <begin position="434"/>
        <end position="457"/>
    </location>
</feature>
<dbReference type="Pfam" id="PF00010">
    <property type="entry name" value="HLH"/>
    <property type="match status" value="1"/>
</dbReference>
<dbReference type="PANTHER" id="PTHR23349:SF63">
    <property type="entry name" value="FER3-LIKE PROTEIN"/>
    <property type="match status" value="1"/>
</dbReference>